<reference evidence="2" key="2">
    <citation type="submission" date="2014-07" db="EMBL/GenBank/DDBJ databases">
        <authorList>
            <person name="Hull J."/>
        </authorList>
    </citation>
    <scope>NUCLEOTIDE SEQUENCE</scope>
</reference>
<name>A0A0A9XCZ0_LYGHE</name>
<proteinExistence type="predicted"/>
<feature type="non-terminal residue" evidence="2">
    <location>
        <position position="109"/>
    </location>
</feature>
<accession>A0A0A9XCZ0</accession>
<dbReference type="AlphaFoldDB" id="A0A0A9XCZ0"/>
<feature type="non-terminal residue" evidence="2">
    <location>
        <position position="1"/>
    </location>
</feature>
<evidence type="ECO:0000256" key="1">
    <source>
        <dbReference type="SAM" id="MobiDB-lite"/>
    </source>
</evidence>
<sequence>LKGEPPARMAPCSDSDPNHLPQVGIPNNRPLCIPTVCYLPKLCHNRPDRQTSSLSGCVLPHMELPLCLGISTTTPDTTSPPSSQFGIGNLPLSDTTMDKDVLETRYKET</sequence>
<evidence type="ECO:0000313" key="2">
    <source>
        <dbReference type="EMBL" id="JAG14965.1"/>
    </source>
</evidence>
<feature type="region of interest" description="Disordered" evidence="1">
    <location>
        <begin position="1"/>
        <end position="21"/>
    </location>
</feature>
<reference evidence="2" key="1">
    <citation type="journal article" date="2014" name="PLoS ONE">
        <title>Transcriptome-Based Identification of ABC Transporters in the Western Tarnished Plant Bug Lygus hesperus.</title>
        <authorList>
            <person name="Hull J.J."/>
            <person name="Chaney K."/>
            <person name="Geib S.M."/>
            <person name="Fabrick J.A."/>
            <person name="Brent C.S."/>
            <person name="Walsh D."/>
            <person name="Lavine L.C."/>
        </authorList>
    </citation>
    <scope>NUCLEOTIDE SEQUENCE</scope>
</reference>
<protein>
    <submittedName>
        <fullName evidence="2">Uncharacterized protein</fullName>
    </submittedName>
</protein>
<feature type="region of interest" description="Disordered" evidence="1">
    <location>
        <begin position="73"/>
        <end position="96"/>
    </location>
</feature>
<gene>
    <name evidence="2" type="ORF">CM83_103522</name>
</gene>
<organism evidence="2">
    <name type="scientific">Lygus hesperus</name>
    <name type="common">Western plant bug</name>
    <dbReference type="NCBI Taxonomy" id="30085"/>
    <lineage>
        <taxon>Eukaryota</taxon>
        <taxon>Metazoa</taxon>
        <taxon>Ecdysozoa</taxon>
        <taxon>Arthropoda</taxon>
        <taxon>Hexapoda</taxon>
        <taxon>Insecta</taxon>
        <taxon>Pterygota</taxon>
        <taxon>Neoptera</taxon>
        <taxon>Paraneoptera</taxon>
        <taxon>Hemiptera</taxon>
        <taxon>Heteroptera</taxon>
        <taxon>Panheteroptera</taxon>
        <taxon>Cimicomorpha</taxon>
        <taxon>Miridae</taxon>
        <taxon>Mirini</taxon>
        <taxon>Lygus</taxon>
    </lineage>
</organism>
<dbReference type="EMBL" id="GBHO01028639">
    <property type="protein sequence ID" value="JAG14965.1"/>
    <property type="molecule type" value="Transcribed_RNA"/>
</dbReference>
<feature type="compositionally biased region" description="Low complexity" evidence="1">
    <location>
        <begin position="73"/>
        <end position="83"/>
    </location>
</feature>